<dbReference type="EMBL" id="JAHQIW010000312">
    <property type="protein sequence ID" value="KAJ1347436.1"/>
    <property type="molecule type" value="Genomic_DNA"/>
</dbReference>
<evidence type="ECO:0000313" key="2">
    <source>
        <dbReference type="Proteomes" id="UP001196413"/>
    </source>
</evidence>
<gene>
    <name evidence="1" type="ORF">KIN20_002487</name>
</gene>
<keyword evidence="2" id="KW-1185">Reference proteome</keyword>
<comment type="caution">
    <text evidence="1">The sequence shown here is derived from an EMBL/GenBank/DDBJ whole genome shotgun (WGS) entry which is preliminary data.</text>
</comment>
<proteinExistence type="predicted"/>
<protein>
    <submittedName>
        <fullName evidence="1">Uncharacterized protein</fullName>
    </submittedName>
</protein>
<evidence type="ECO:0000313" key="1">
    <source>
        <dbReference type="EMBL" id="KAJ1347436.1"/>
    </source>
</evidence>
<accession>A0AAD5ME96</accession>
<sequence length="54" mass="6214">MSRTVISQKLCAAPIPYTNPCTQFLEISKRSRRADSGVWLLEERPQKPAHLKFN</sequence>
<dbReference type="Proteomes" id="UP001196413">
    <property type="component" value="Unassembled WGS sequence"/>
</dbReference>
<organism evidence="1 2">
    <name type="scientific">Parelaphostrongylus tenuis</name>
    <name type="common">Meningeal worm</name>
    <dbReference type="NCBI Taxonomy" id="148309"/>
    <lineage>
        <taxon>Eukaryota</taxon>
        <taxon>Metazoa</taxon>
        <taxon>Ecdysozoa</taxon>
        <taxon>Nematoda</taxon>
        <taxon>Chromadorea</taxon>
        <taxon>Rhabditida</taxon>
        <taxon>Rhabditina</taxon>
        <taxon>Rhabditomorpha</taxon>
        <taxon>Strongyloidea</taxon>
        <taxon>Metastrongylidae</taxon>
        <taxon>Parelaphostrongylus</taxon>
    </lineage>
</organism>
<name>A0AAD5ME96_PARTN</name>
<reference evidence="1" key="1">
    <citation type="submission" date="2021-06" db="EMBL/GenBank/DDBJ databases">
        <title>Parelaphostrongylus tenuis whole genome reference sequence.</title>
        <authorList>
            <person name="Garwood T.J."/>
            <person name="Larsen P.A."/>
            <person name="Fountain-Jones N.M."/>
            <person name="Garbe J.R."/>
            <person name="Macchietto M.G."/>
            <person name="Kania S.A."/>
            <person name="Gerhold R.W."/>
            <person name="Richards J.E."/>
            <person name="Wolf T.M."/>
        </authorList>
    </citation>
    <scope>NUCLEOTIDE SEQUENCE</scope>
    <source>
        <strain evidence="1">MNPRO001-30</strain>
        <tissue evidence="1">Meninges</tissue>
    </source>
</reference>
<dbReference type="AlphaFoldDB" id="A0AAD5ME96"/>